<gene>
    <name evidence="1" type="ORF">IAC59_05245</name>
</gene>
<evidence type="ECO:0000313" key="1">
    <source>
        <dbReference type="EMBL" id="HIU46643.1"/>
    </source>
</evidence>
<dbReference type="EMBL" id="DVNK01000035">
    <property type="protein sequence ID" value="HIU46643.1"/>
    <property type="molecule type" value="Genomic_DNA"/>
</dbReference>
<reference evidence="1" key="1">
    <citation type="submission" date="2020-10" db="EMBL/GenBank/DDBJ databases">
        <authorList>
            <person name="Gilroy R."/>
        </authorList>
    </citation>
    <scope>NUCLEOTIDE SEQUENCE</scope>
    <source>
        <strain evidence="1">ChiSxjej2B14-8506</strain>
    </source>
</reference>
<sequence>MNGLAKGMIVGSMLGVAAMTALSATSPRTMRRLGRNAMHMKQDMSRRFDKLMMGK</sequence>
<accession>A0A9D1S4Z6</accession>
<proteinExistence type="predicted"/>
<evidence type="ECO:0000313" key="2">
    <source>
        <dbReference type="Proteomes" id="UP000824123"/>
    </source>
</evidence>
<name>A0A9D1S4Z6_9FIRM</name>
<comment type="caution">
    <text evidence="1">The sequence shown here is derived from an EMBL/GenBank/DDBJ whole genome shotgun (WGS) entry which is preliminary data.</text>
</comment>
<organism evidence="1 2">
    <name type="scientific">Candidatus Fimadaptatus faecigallinarum</name>
    <dbReference type="NCBI Taxonomy" id="2840814"/>
    <lineage>
        <taxon>Bacteria</taxon>
        <taxon>Bacillati</taxon>
        <taxon>Bacillota</taxon>
        <taxon>Clostridia</taxon>
        <taxon>Eubacteriales</taxon>
        <taxon>Candidatus Fimadaptatus</taxon>
    </lineage>
</organism>
<dbReference type="AlphaFoldDB" id="A0A9D1S4Z6"/>
<protein>
    <submittedName>
        <fullName evidence="1">Uncharacterized protein</fullName>
    </submittedName>
</protein>
<reference evidence="1" key="2">
    <citation type="journal article" date="2021" name="PeerJ">
        <title>Extensive microbial diversity within the chicken gut microbiome revealed by metagenomics and culture.</title>
        <authorList>
            <person name="Gilroy R."/>
            <person name="Ravi A."/>
            <person name="Getino M."/>
            <person name="Pursley I."/>
            <person name="Horton D.L."/>
            <person name="Alikhan N.F."/>
            <person name="Baker D."/>
            <person name="Gharbi K."/>
            <person name="Hall N."/>
            <person name="Watson M."/>
            <person name="Adriaenssens E.M."/>
            <person name="Foster-Nyarko E."/>
            <person name="Jarju S."/>
            <person name="Secka A."/>
            <person name="Antonio M."/>
            <person name="Oren A."/>
            <person name="Chaudhuri R.R."/>
            <person name="La Ragione R."/>
            <person name="Hildebrand F."/>
            <person name="Pallen M.J."/>
        </authorList>
    </citation>
    <scope>NUCLEOTIDE SEQUENCE</scope>
    <source>
        <strain evidence="1">ChiSxjej2B14-8506</strain>
    </source>
</reference>
<dbReference type="Proteomes" id="UP000824123">
    <property type="component" value="Unassembled WGS sequence"/>
</dbReference>